<protein>
    <submittedName>
        <fullName evidence="4">DNA helicase</fullName>
    </submittedName>
</protein>
<keyword evidence="4" id="KW-0067">ATP-binding</keyword>
<keyword evidence="4" id="KW-0347">Helicase</keyword>
<dbReference type="GO" id="GO:0005524">
    <property type="term" value="F:ATP binding"/>
    <property type="evidence" value="ECO:0007669"/>
    <property type="project" value="InterPro"/>
</dbReference>
<accession>A0A0C5AAM0</accession>
<dbReference type="OrthoDB" id="1659at10239"/>
<dbReference type="GO" id="GO:0016787">
    <property type="term" value="F:hydrolase activity"/>
    <property type="evidence" value="ECO:0007669"/>
    <property type="project" value="InterPro"/>
</dbReference>
<dbReference type="InterPro" id="IPR001650">
    <property type="entry name" value="Helicase_C-like"/>
</dbReference>
<keyword evidence="5" id="KW-1185">Reference proteome</keyword>
<dbReference type="SUPFAM" id="SSF52540">
    <property type="entry name" value="P-loop containing nucleoside triphosphate hydrolases"/>
    <property type="match status" value="1"/>
</dbReference>
<evidence type="ECO:0000259" key="2">
    <source>
        <dbReference type="PROSITE" id="PS51192"/>
    </source>
</evidence>
<evidence type="ECO:0000259" key="3">
    <source>
        <dbReference type="PROSITE" id="PS51194"/>
    </source>
</evidence>
<dbReference type="Proteomes" id="UP000032126">
    <property type="component" value="Segment"/>
</dbReference>
<dbReference type="KEGG" id="vg:26639306"/>
<dbReference type="PANTHER" id="PTHR47396">
    <property type="entry name" value="TYPE I RESTRICTION ENZYME ECOKI R PROTEIN"/>
    <property type="match status" value="1"/>
</dbReference>
<feature type="domain" description="Helicase C-terminal" evidence="3">
    <location>
        <begin position="231"/>
        <end position="379"/>
    </location>
</feature>
<dbReference type="EMBL" id="KM923971">
    <property type="protein sequence ID" value="AJK27391.1"/>
    <property type="molecule type" value="Genomic_DNA"/>
</dbReference>
<dbReference type="GeneID" id="26639306"/>
<dbReference type="PANTHER" id="PTHR47396:SF1">
    <property type="entry name" value="ATP-DEPENDENT HELICASE IRC3-RELATED"/>
    <property type="match status" value="1"/>
</dbReference>
<keyword evidence="4" id="KW-0547">Nucleotide-binding</keyword>
<dbReference type="InterPro" id="IPR014001">
    <property type="entry name" value="Helicase_ATP-bd"/>
</dbReference>
<name>A0A0C5AAM0_9CAUD</name>
<dbReference type="PROSITE" id="PS51192">
    <property type="entry name" value="HELICASE_ATP_BIND_1"/>
    <property type="match status" value="1"/>
</dbReference>
<dbReference type="GO" id="GO:0004386">
    <property type="term" value="F:helicase activity"/>
    <property type="evidence" value="ECO:0007669"/>
    <property type="project" value="UniProtKB-KW"/>
</dbReference>
<dbReference type="GO" id="GO:0003677">
    <property type="term" value="F:DNA binding"/>
    <property type="evidence" value="ECO:0007669"/>
    <property type="project" value="InterPro"/>
</dbReference>
<evidence type="ECO:0000256" key="1">
    <source>
        <dbReference type="SAM" id="MobiDB-lite"/>
    </source>
</evidence>
<dbReference type="RefSeq" id="YP_009212808.1">
    <property type="nucleotide sequence ID" value="NC_028947.1"/>
</dbReference>
<organism evidence="4 5">
    <name type="scientific">Mycobacterium phage Kratio</name>
    <dbReference type="NCBI Taxonomy" id="1606763"/>
    <lineage>
        <taxon>Viruses</taxon>
        <taxon>Duplodnaviria</taxon>
        <taxon>Heunggongvirae</taxon>
        <taxon>Uroviricota</taxon>
        <taxon>Caudoviricetes</taxon>
        <taxon>Weiservirinae</taxon>
        <taxon>Kratiovirus</taxon>
        <taxon>Kratiovirus kratio</taxon>
    </lineage>
</organism>
<evidence type="ECO:0000313" key="4">
    <source>
        <dbReference type="EMBL" id="AJK27391.1"/>
    </source>
</evidence>
<dbReference type="Pfam" id="PF00271">
    <property type="entry name" value="Helicase_C"/>
    <property type="match status" value="1"/>
</dbReference>
<dbReference type="InterPro" id="IPR006935">
    <property type="entry name" value="Helicase/UvrB_N"/>
</dbReference>
<feature type="domain" description="Helicase ATP-binding" evidence="2">
    <location>
        <begin position="20"/>
        <end position="177"/>
    </location>
</feature>
<dbReference type="InterPro" id="IPR050742">
    <property type="entry name" value="Helicase_Restrict-Modif_Enz"/>
</dbReference>
<dbReference type="PROSITE" id="PS51194">
    <property type="entry name" value="HELICASE_CTER"/>
    <property type="match status" value="1"/>
</dbReference>
<sequence length="571" mass="62169">MTGQERQLRSYQLEAVESVEAEWAKGNRTSVVIPTGGGKSTVIAALAARAYQRGERVVMLAHRAELLTQMATAVAQVDHSIPMYDIGIVRGTDNDCEAGIIAATLQTLANSRRLQAVLPRHVTLVDECHHAGASSYHDVLNNLGAFDGFSKLCGFTATMHRDGNSGVALADVFTTIAFERDLGWAIDEGFLVEPYGVVAHTDALDALDNLRLVAGDYGPKQLAAVMEASETIRFVAAAIHEYARNRRMVVFAASVKQAEMLCRTLEAIGITAQWVNGSMPYKRRLPIYEAFRTGAIQALINVGILTEGADFPMCDAVVLARPTRSMNLYTQMVGRAIRLHPGKTDALVLDISGRGDGVVTLNDLRDGVEVKHVGDRKEEVGDGELVDPAERAPRERVEREEFTLQITPGGMTARDFHLLPDRASKRYRQTEGGVLFVDTQQERRAVVLAREGNLWRVGTANTRTGEFNLSSVRMSFEEADKVASIAAGQLGGVRNKPRSSEEPSEKQLAFAAGLGIDTDGMNRGKLSDAITTRLVSRVVDGQLPTRIEEPPAPAPEVEPAGRINWTVEWAS</sequence>
<gene>
    <name evidence="4" type="ORF">PBI_KRATIO_62</name>
</gene>
<dbReference type="SMART" id="SM00490">
    <property type="entry name" value="HELICc"/>
    <property type="match status" value="1"/>
</dbReference>
<proteinExistence type="predicted"/>
<evidence type="ECO:0000313" key="5">
    <source>
        <dbReference type="Proteomes" id="UP000032126"/>
    </source>
</evidence>
<feature type="region of interest" description="Disordered" evidence="1">
    <location>
        <begin position="545"/>
        <end position="565"/>
    </location>
</feature>
<dbReference type="InterPro" id="IPR027417">
    <property type="entry name" value="P-loop_NTPase"/>
</dbReference>
<dbReference type="Gene3D" id="3.40.50.300">
    <property type="entry name" value="P-loop containing nucleotide triphosphate hydrolases"/>
    <property type="match status" value="2"/>
</dbReference>
<keyword evidence="4" id="KW-0378">Hydrolase</keyword>
<reference evidence="4 5" key="1">
    <citation type="submission" date="2014-10" db="EMBL/GenBank/DDBJ databases">
        <authorList>
            <person name="Franco-Moreira L.J."/>
            <person name="Acosta-Bonilla D."/>
            <person name="Alvarado-Vega D.L."/>
            <person name="Berrios-Pagan L.R."/>
            <person name="Burgos-Santana G."/>
            <person name="Collazo-Rodriguez B.J."/>
            <person name="Cordero-Bernard G."/>
            <person name="Cotto-Rosario A."/>
            <person name="Dominguez-Rodriguez E."/>
            <person name="Figueroa-Negron P."/>
            <person name="Huertas-de-Jesus N.A."/>
            <person name="Leon-Rivera A."/>
            <person name="Llavona-Cartagena I.G."/>
            <person name="Machin-Rivera R."/>
            <person name="Maldonado-Rodriguez J.M."/>
            <person name="Maldonado-Vazquez N."/>
            <person name="Melendez-Rodriguez N."/>
            <person name="Merced-Carire N.D."/>
            <person name="Mora-Marrero P.M."/>
            <person name="Negron-Cruz N."/>
            <person name="Nieves-Mendez L."/>
            <person name="Pereira-Torres T.N."/>
            <person name="Perez-Otero J."/>
            <person name="Ramos-Gonzalez J."/>
            <person name="Ramos-Rivera M."/>
            <person name="Reyes-Aponte A.J."/>
            <person name="Rivera-Burgos M."/>
            <person name="Rodriguez-Arriaga L."/>
            <person name="Sanchez-Collazo M."/>
            <person name="Soto-Diaz O.R."/>
            <person name="Suarez-Marquez A.M."/>
            <person name="Velazquez-Fernandez A.L."/>
            <person name="Vives-Matos I."/>
            <person name="Rubin M.R."/>
            <person name="Vazquez E."/>
            <person name="Wang X."/>
            <person name="Crowell R."/>
            <person name="Bostrom M.A."/>
            <person name="Burke M."/>
            <person name="Wright G.M."/>
            <person name="Gregory S.G."/>
            <person name="Colman S.D."/>
            <person name="Anders K.R."/>
            <person name="Braun M.A."/>
            <person name="Delesalle V.A."/>
            <person name="Hughes L.E."/>
            <person name="Ware V.C."/>
            <person name="Bradley K.W."/>
            <person name="Barker L.P."/>
            <person name="Asai D.J."/>
            <person name="Bowman C.A."/>
            <person name="Russell D.A."/>
            <person name="Pope W.H."/>
            <person name="Jacobs-Sera D."/>
            <person name="Hendrix R.W."/>
            <person name="Hatfull G.F."/>
        </authorList>
    </citation>
    <scope>NUCLEOTIDE SEQUENCE [LARGE SCALE GENOMIC DNA]</scope>
</reference>
<dbReference type="SMART" id="SM00487">
    <property type="entry name" value="DEXDc"/>
    <property type="match status" value="1"/>
</dbReference>
<dbReference type="Pfam" id="PF04851">
    <property type="entry name" value="ResIII"/>
    <property type="match status" value="1"/>
</dbReference>